<dbReference type="InterPro" id="IPR000136">
    <property type="entry name" value="Oleosin"/>
</dbReference>
<dbReference type="PANTHER" id="PTHR33203:SF44">
    <property type="entry name" value="OLEOSIN 20.3 KDA"/>
    <property type="match status" value="1"/>
</dbReference>
<evidence type="ECO:0008006" key="12">
    <source>
        <dbReference type="Google" id="ProtNLM"/>
    </source>
</evidence>
<evidence type="ECO:0000256" key="1">
    <source>
        <dbReference type="ARBA" id="ARBA00002582"/>
    </source>
</evidence>
<accession>A0A4S4EDV8</accession>
<dbReference type="AlphaFoldDB" id="A0A4S4EDV8"/>
<dbReference type="GO" id="GO:0016020">
    <property type="term" value="C:membrane"/>
    <property type="evidence" value="ECO:0007669"/>
    <property type="project" value="UniProtKB-SubCell"/>
</dbReference>
<evidence type="ECO:0000256" key="8">
    <source>
        <dbReference type="ARBA" id="ARBA00023136"/>
    </source>
</evidence>
<evidence type="ECO:0000256" key="6">
    <source>
        <dbReference type="ARBA" id="ARBA00022692"/>
    </source>
</evidence>
<comment type="subcellular location">
    <subcellularLocation>
        <location evidence="3">Lipid droplet</location>
    </subcellularLocation>
    <subcellularLocation>
        <location evidence="2">Membrane</location>
        <topology evidence="2">Multi-pass membrane protein</topology>
    </subcellularLocation>
</comment>
<gene>
    <name evidence="10" type="ORF">TEA_011120</name>
</gene>
<organism evidence="10 11">
    <name type="scientific">Camellia sinensis var. sinensis</name>
    <name type="common">China tea</name>
    <dbReference type="NCBI Taxonomy" id="542762"/>
    <lineage>
        <taxon>Eukaryota</taxon>
        <taxon>Viridiplantae</taxon>
        <taxon>Streptophyta</taxon>
        <taxon>Embryophyta</taxon>
        <taxon>Tracheophyta</taxon>
        <taxon>Spermatophyta</taxon>
        <taxon>Magnoliopsida</taxon>
        <taxon>eudicotyledons</taxon>
        <taxon>Gunneridae</taxon>
        <taxon>Pentapetalae</taxon>
        <taxon>asterids</taxon>
        <taxon>Ericales</taxon>
        <taxon>Theaceae</taxon>
        <taxon>Camellia</taxon>
    </lineage>
</organism>
<dbReference type="Proteomes" id="UP000306102">
    <property type="component" value="Unassembled WGS sequence"/>
</dbReference>
<keyword evidence="6 9" id="KW-0812">Transmembrane</keyword>
<evidence type="ECO:0000256" key="4">
    <source>
        <dbReference type="ARBA" id="ARBA00010858"/>
    </source>
</evidence>
<evidence type="ECO:0000256" key="3">
    <source>
        <dbReference type="ARBA" id="ARBA00004502"/>
    </source>
</evidence>
<reference evidence="10 11" key="1">
    <citation type="journal article" date="2018" name="Proc. Natl. Acad. Sci. U.S.A.">
        <title>Draft genome sequence of Camellia sinensis var. sinensis provides insights into the evolution of the tea genome and tea quality.</title>
        <authorList>
            <person name="Wei C."/>
            <person name="Yang H."/>
            <person name="Wang S."/>
            <person name="Zhao J."/>
            <person name="Liu C."/>
            <person name="Gao L."/>
            <person name="Xia E."/>
            <person name="Lu Y."/>
            <person name="Tai Y."/>
            <person name="She G."/>
            <person name="Sun J."/>
            <person name="Cao H."/>
            <person name="Tong W."/>
            <person name="Gao Q."/>
            <person name="Li Y."/>
            <person name="Deng W."/>
            <person name="Jiang X."/>
            <person name="Wang W."/>
            <person name="Chen Q."/>
            <person name="Zhang S."/>
            <person name="Li H."/>
            <person name="Wu J."/>
            <person name="Wang P."/>
            <person name="Li P."/>
            <person name="Shi C."/>
            <person name="Zheng F."/>
            <person name="Jian J."/>
            <person name="Huang B."/>
            <person name="Shan D."/>
            <person name="Shi M."/>
            <person name="Fang C."/>
            <person name="Yue Y."/>
            <person name="Li F."/>
            <person name="Li D."/>
            <person name="Wei S."/>
            <person name="Han B."/>
            <person name="Jiang C."/>
            <person name="Yin Y."/>
            <person name="Xia T."/>
            <person name="Zhang Z."/>
            <person name="Bennetzen J.L."/>
            <person name="Zhao S."/>
            <person name="Wan X."/>
        </authorList>
    </citation>
    <scope>NUCLEOTIDE SEQUENCE [LARGE SCALE GENOMIC DNA]</scope>
    <source>
        <strain evidence="11">cv. Shuchazao</strain>
        <tissue evidence="10">Leaf</tissue>
    </source>
</reference>
<evidence type="ECO:0000256" key="5">
    <source>
        <dbReference type="ARBA" id="ARBA00022677"/>
    </source>
</evidence>
<sequence length="154" mass="16110">MADRPHQIQVRPQHLYDGGLKTRQDGPSPSKVLAVIALLPLGGTLLCLAGITLFGTLIGLAVTTPLFIICSPVLVPATIAAGLAVAGILTSGAFGLTGLSWLTRVVNYLRGVGASMPQQLDEAKRRMQDVAVQMGEKAKEVGEAIQKKAQEAGK</sequence>
<dbReference type="EMBL" id="SDRB02005261">
    <property type="protein sequence ID" value="THG14543.1"/>
    <property type="molecule type" value="Genomic_DNA"/>
</dbReference>
<dbReference type="GO" id="GO:0010344">
    <property type="term" value="P:seed oilbody biogenesis"/>
    <property type="evidence" value="ECO:0007669"/>
    <property type="project" value="TreeGrafter"/>
</dbReference>
<keyword evidence="7 9" id="KW-1133">Transmembrane helix</keyword>
<dbReference type="GO" id="GO:0019915">
    <property type="term" value="P:lipid storage"/>
    <property type="evidence" value="ECO:0007669"/>
    <property type="project" value="TreeGrafter"/>
</dbReference>
<keyword evidence="5" id="KW-0551">Lipid droplet</keyword>
<feature type="transmembrane region" description="Helical" evidence="9">
    <location>
        <begin position="32"/>
        <end position="60"/>
    </location>
</feature>
<comment type="similarity">
    <text evidence="4">Belongs to the oleosin family.</text>
</comment>
<evidence type="ECO:0000313" key="11">
    <source>
        <dbReference type="Proteomes" id="UP000306102"/>
    </source>
</evidence>
<dbReference type="PANTHER" id="PTHR33203">
    <property type="entry name" value="OLEOSIN"/>
    <property type="match status" value="1"/>
</dbReference>
<feature type="transmembrane region" description="Helical" evidence="9">
    <location>
        <begin position="66"/>
        <end position="94"/>
    </location>
</feature>
<dbReference type="Pfam" id="PF01277">
    <property type="entry name" value="Oleosin"/>
    <property type="match status" value="1"/>
</dbReference>
<name>A0A4S4EDV8_CAMSN</name>
<dbReference type="GO" id="GO:0050826">
    <property type="term" value="P:response to freezing"/>
    <property type="evidence" value="ECO:0007669"/>
    <property type="project" value="TreeGrafter"/>
</dbReference>
<protein>
    <recommendedName>
        <fullName evidence="12">Oleosin</fullName>
    </recommendedName>
</protein>
<evidence type="ECO:0000256" key="2">
    <source>
        <dbReference type="ARBA" id="ARBA00004141"/>
    </source>
</evidence>
<comment type="function">
    <text evidence="1">May have a structural role to stabilize the lipid body during desiccation of the seed by preventing coalescence of the oil. Probably interacts with both lipid and phospholipid moieties of lipid bodies. May also provide recognition signals for specific lipase anchorage in lipolysis during seedling growth.</text>
</comment>
<evidence type="ECO:0000256" key="9">
    <source>
        <dbReference type="SAM" id="Phobius"/>
    </source>
</evidence>
<comment type="caution">
    <text evidence="10">The sequence shown here is derived from an EMBL/GenBank/DDBJ whole genome shotgun (WGS) entry which is preliminary data.</text>
</comment>
<dbReference type="GO" id="GO:0012511">
    <property type="term" value="C:monolayer-surrounded lipid storage body"/>
    <property type="evidence" value="ECO:0007669"/>
    <property type="project" value="InterPro"/>
</dbReference>
<evidence type="ECO:0000256" key="7">
    <source>
        <dbReference type="ARBA" id="ARBA00022989"/>
    </source>
</evidence>
<proteinExistence type="inferred from homology"/>
<keyword evidence="8 9" id="KW-0472">Membrane</keyword>
<evidence type="ECO:0000313" key="10">
    <source>
        <dbReference type="EMBL" id="THG14543.1"/>
    </source>
</evidence>
<keyword evidence="11" id="KW-1185">Reference proteome</keyword>